<dbReference type="PRINTS" id="PR00508">
    <property type="entry name" value="S21N4MTFRASE"/>
</dbReference>
<keyword evidence="4" id="KW-0949">S-adenosyl-L-methionine</keyword>
<dbReference type="PROSITE" id="PS01261">
    <property type="entry name" value="UPF0020"/>
    <property type="match status" value="1"/>
</dbReference>
<dbReference type="PROSITE" id="PS00093">
    <property type="entry name" value="N4_MTASE"/>
    <property type="match status" value="1"/>
</dbReference>
<dbReference type="InterPro" id="IPR017985">
    <property type="entry name" value="MeTrfase_CN4_CS"/>
</dbReference>
<dbReference type="SUPFAM" id="SSF53335">
    <property type="entry name" value="S-adenosyl-L-methionine-dependent methyltransferases"/>
    <property type="match status" value="2"/>
</dbReference>
<keyword evidence="5" id="KW-0680">Restriction system</keyword>
<dbReference type="Proteomes" id="UP000305417">
    <property type="component" value="Unassembled WGS sequence"/>
</dbReference>
<dbReference type="EC" id="2.1.1.-" evidence="8"/>
<evidence type="ECO:0000259" key="9">
    <source>
        <dbReference type="Pfam" id="PF01555"/>
    </source>
</evidence>
<evidence type="ECO:0000256" key="7">
    <source>
        <dbReference type="ARBA" id="ARBA00049120"/>
    </source>
</evidence>
<evidence type="ECO:0000256" key="4">
    <source>
        <dbReference type="ARBA" id="ARBA00022691"/>
    </source>
</evidence>
<name>A0ABY2V2B7_9BACT</name>
<keyword evidence="6" id="KW-0238">DNA-binding</keyword>
<dbReference type="PANTHER" id="PTHR13370">
    <property type="entry name" value="RNA METHYLASE-RELATED"/>
    <property type="match status" value="1"/>
</dbReference>
<proteinExistence type="inferred from homology"/>
<evidence type="ECO:0000256" key="3">
    <source>
        <dbReference type="ARBA" id="ARBA00022679"/>
    </source>
</evidence>
<keyword evidence="11" id="KW-1185">Reference proteome</keyword>
<dbReference type="InterPro" id="IPR001091">
    <property type="entry name" value="RM_Methyltransferase"/>
</dbReference>
<evidence type="ECO:0000313" key="10">
    <source>
        <dbReference type="EMBL" id="TLS96821.1"/>
    </source>
</evidence>
<dbReference type="PANTHER" id="PTHR13370:SF3">
    <property type="entry name" value="TRNA (GUANINE(10)-N2)-METHYLTRANSFERASE HOMOLOG"/>
    <property type="match status" value="1"/>
</dbReference>
<organism evidence="10 11">
    <name type="scientific">Aliarcobacter cibarius</name>
    <dbReference type="NCBI Taxonomy" id="255507"/>
    <lineage>
        <taxon>Bacteria</taxon>
        <taxon>Pseudomonadati</taxon>
        <taxon>Campylobacterota</taxon>
        <taxon>Epsilonproteobacteria</taxon>
        <taxon>Campylobacterales</taxon>
        <taxon>Arcobacteraceae</taxon>
        <taxon>Aliarcobacter</taxon>
    </lineage>
</organism>
<dbReference type="RefSeq" id="WP_138109055.1">
    <property type="nucleotide sequence ID" value="NZ_VBUC01000027.1"/>
</dbReference>
<evidence type="ECO:0000256" key="1">
    <source>
        <dbReference type="ARBA" id="ARBA00010203"/>
    </source>
</evidence>
<comment type="caution">
    <text evidence="10">The sequence shown here is derived from an EMBL/GenBank/DDBJ whole genome shotgun (WGS) entry which is preliminary data.</text>
</comment>
<gene>
    <name evidence="10" type="ORF">FE247_09345</name>
</gene>
<dbReference type="InterPro" id="IPR053943">
    <property type="entry name" value="RlmKL-like_Mtase_CS"/>
</dbReference>
<comment type="catalytic activity">
    <reaction evidence="7">
        <text>a 2'-deoxycytidine in DNA + S-adenosyl-L-methionine = an N(4)-methyl-2'-deoxycytidine in DNA + S-adenosyl-L-homocysteine + H(+)</text>
        <dbReference type="Rhea" id="RHEA:16857"/>
        <dbReference type="Rhea" id="RHEA-COMP:11369"/>
        <dbReference type="Rhea" id="RHEA-COMP:13674"/>
        <dbReference type="ChEBI" id="CHEBI:15378"/>
        <dbReference type="ChEBI" id="CHEBI:57856"/>
        <dbReference type="ChEBI" id="CHEBI:59789"/>
        <dbReference type="ChEBI" id="CHEBI:85452"/>
        <dbReference type="ChEBI" id="CHEBI:137933"/>
        <dbReference type="EC" id="2.1.1.113"/>
    </reaction>
</comment>
<dbReference type="EMBL" id="VBUC01000027">
    <property type="protein sequence ID" value="TLS96821.1"/>
    <property type="molecule type" value="Genomic_DNA"/>
</dbReference>
<dbReference type="Gene3D" id="3.40.50.150">
    <property type="entry name" value="Vaccinia Virus protein VP39"/>
    <property type="match status" value="2"/>
</dbReference>
<dbReference type="InterPro" id="IPR002941">
    <property type="entry name" value="DNA_methylase_N4/N6"/>
</dbReference>
<dbReference type="InterPro" id="IPR029063">
    <property type="entry name" value="SAM-dependent_MTases_sf"/>
</dbReference>
<evidence type="ECO:0000256" key="5">
    <source>
        <dbReference type="ARBA" id="ARBA00022747"/>
    </source>
</evidence>
<dbReference type="CDD" id="cd02440">
    <property type="entry name" value="AdoMet_MTases"/>
    <property type="match status" value="1"/>
</dbReference>
<keyword evidence="2" id="KW-0489">Methyltransferase</keyword>
<evidence type="ECO:0000313" key="11">
    <source>
        <dbReference type="Proteomes" id="UP000305417"/>
    </source>
</evidence>
<comment type="similarity">
    <text evidence="1">Belongs to the N(4)/N(6)-methyltransferase family. N(4) subfamily.</text>
</comment>
<keyword evidence="3" id="KW-0808">Transferase</keyword>
<evidence type="ECO:0000256" key="6">
    <source>
        <dbReference type="ARBA" id="ARBA00023125"/>
    </source>
</evidence>
<accession>A0ABY2V2B7</accession>
<evidence type="ECO:0000256" key="2">
    <source>
        <dbReference type="ARBA" id="ARBA00022603"/>
    </source>
</evidence>
<dbReference type="Pfam" id="PF01555">
    <property type="entry name" value="N6_N4_Mtase"/>
    <property type="match status" value="1"/>
</dbReference>
<feature type="domain" description="DNA methylase N-4/N-6" evidence="9">
    <location>
        <begin position="70"/>
        <end position="111"/>
    </location>
</feature>
<evidence type="ECO:0000256" key="8">
    <source>
        <dbReference type="RuleBase" id="RU362026"/>
    </source>
</evidence>
<protein>
    <recommendedName>
        <fullName evidence="8">Methyltransferase</fullName>
        <ecNumber evidence="8">2.1.1.-</ecNumber>
    </recommendedName>
</protein>
<reference evidence="10 11" key="1">
    <citation type="submission" date="2019-05" db="EMBL/GenBank/DDBJ databases">
        <title>Arcobacter cibarius and Arcobacter thereius providing challenges in identification an antibiotic susceptibility and Quinolone resistance.</title>
        <authorList>
            <person name="Busch A."/>
            <person name="Hanel I."/>
            <person name="Hotzel H."/>
            <person name="Tomaso H."/>
        </authorList>
    </citation>
    <scope>NUCLEOTIDE SEQUENCE [LARGE SCALE GENOMIC DNA]</scope>
    <source>
        <strain evidence="10 11">16CS0831-2</strain>
    </source>
</reference>
<sequence length="453" mass="53465">MNQKVSSINLFNDSLLKMFIEYNKTQKPISVNFRELVPEIVNMDRYTHFIHSYPAKLLQQIPYYFLRNDILSREGDYVLDPFCGTGTVLLEASLSNRNAIGVDVNPLAVLISKSKTSKVNVDELEKELISIEEKFIIYKSSKQRFSIPKISNIEHWYNKRNIRKLIKIKFIVSQIRNEEVKDFFNIVFSICCKKFSYSDPRISVPVKLNQEKFEDSHSLKEAVINQIRFINKGRVFEFFLEQAKKNIERLKRYQLKRNPDISVKVYNQDIKIIDNSIINDSSIQLILTSPPYVSAQKYIRASSLSLQWLELSEKKIAELDKESVGREHFPKKEYEKLHLINIESVDEMLKKIYERNKLRAYITYKYLKEMEKSFKHFFRVLKNNGFFVMVIGNNTISGYEFMTYKYLIKIAERIGFNTELVLIDDIKSRGLMTKRNKTASMISREYIVIFKKV</sequence>